<evidence type="ECO:0000313" key="4">
    <source>
        <dbReference type="EMBL" id="TVV73469.1"/>
    </source>
</evidence>
<dbReference type="Pfam" id="PF02597">
    <property type="entry name" value="ThiS"/>
    <property type="match status" value="1"/>
</dbReference>
<dbReference type="InterPro" id="IPR044672">
    <property type="entry name" value="MOCS2A"/>
</dbReference>
<evidence type="ECO:0000256" key="3">
    <source>
        <dbReference type="ARBA" id="ARBA00024247"/>
    </source>
</evidence>
<dbReference type="CDD" id="cd00754">
    <property type="entry name" value="Ubl_MoaD"/>
    <property type="match status" value="1"/>
</dbReference>
<accession>A0A558R272</accession>
<keyword evidence="1" id="KW-0547">Nucleotide-binding</keyword>
<dbReference type="InterPro" id="IPR012675">
    <property type="entry name" value="Beta-grasp_dom_sf"/>
</dbReference>
<dbReference type="EMBL" id="VNIM01000046">
    <property type="protein sequence ID" value="TVV73469.1"/>
    <property type="molecule type" value="Genomic_DNA"/>
</dbReference>
<organism evidence="4 5">
    <name type="scientific">Alterirhizorhabdus solaris</name>
    <dbReference type="NCBI Taxonomy" id="2529389"/>
    <lineage>
        <taxon>Bacteria</taxon>
        <taxon>Pseudomonadati</taxon>
        <taxon>Pseudomonadota</taxon>
        <taxon>Alphaproteobacteria</taxon>
        <taxon>Sphingomonadales</taxon>
        <taxon>Rhizorhabdaceae</taxon>
        <taxon>Alterirhizorhabdus</taxon>
    </lineage>
</organism>
<dbReference type="InterPro" id="IPR016155">
    <property type="entry name" value="Mopterin_synth/thiamin_S_b"/>
</dbReference>
<gene>
    <name evidence="4" type="primary">moaD</name>
    <name evidence="4" type="ORF">FOY91_12065</name>
</gene>
<name>A0A558R272_9SPHN</name>
<dbReference type="Gene3D" id="3.10.20.30">
    <property type="match status" value="1"/>
</dbReference>
<dbReference type="PANTHER" id="PTHR33359:SF1">
    <property type="entry name" value="MOLYBDOPTERIN SYNTHASE SULFUR CARRIER SUBUNIT"/>
    <property type="match status" value="1"/>
</dbReference>
<evidence type="ECO:0000256" key="1">
    <source>
        <dbReference type="ARBA" id="ARBA00022741"/>
    </source>
</evidence>
<dbReference type="GO" id="GO:0000166">
    <property type="term" value="F:nucleotide binding"/>
    <property type="evidence" value="ECO:0007669"/>
    <property type="project" value="UniProtKB-KW"/>
</dbReference>
<keyword evidence="5" id="KW-1185">Reference proteome</keyword>
<dbReference type="NCBIfam" id="TIGR01682">
    <property type="entry name" value="moaD"/>
    <property type="match status" value="1"/>
</dbReference>
<dbReference type="GO" id="GO:1990133">
    <property type="term" value="C:molybdopterin adenylyltransferase complex"/>
    <property type="evidence" value="ECO:0007669"/>
    <property type="project" value="TreeGrafter"/>
</dbReference>
<dbReference type="SUPFAM" id="SSF54285">
    <property type="entry name" value="MoaD/ThiS"/>
    <property type="match status" value="1"/>
</dbReference>
<comment type="caution">
    <text evidence="4">The sequence shown here is derived from an EMBL/GenBank/DDBJ whole genome shotgun (WGS) entry which is preliminary data.</text>
</comment>
<proteinExistence type="inferred from homology"/>
<dbReference type="OrthoDB" id="9800712at2"/>
<dbReference type="RefSeq" id="WP_145152031.1">
    <property type="nucleotide sequence ID" value="NZ_VNIM01000046.1"/>
</dbReference>
<reference evidence="4 5" key="1">
    <citation type="submission" date="2019-07" db="EMBL/GenBank/DDBJ databases">
        <title>Sphingomonas solaris sp. nov., isolated from a solar panel from Boston, Massachusetts.</title>
        <authorList>
            <person name="Tanner K."/>
            <person name="Pascual J."/>
            <person name="Mancuso C."/>
            <person name="Pereto J."/>
            <person name="Khalil A."/>
            <person name="Vilanova C."/>
        </authorList>
    </citation>
    <scope>NUCLEOTIDE SEQUENCE [LARGE SCALE GENOMIC DNA]</scope>
    <source>
        <strain evidence="4 5">R4DWN</strain>
    </source>
</reference>
<dbReference type="GO" id="GO:0006777">
    <property type="term" value="P:Mo-molybdopterin cofactor biosynthetic process"/>
    <property type="evidence" value="ECO:0007669"/>
    <property type="project" value="InterPro"/>
</dbReference>
<dbReference type="InterPro" id="IPR003749">
    <property type="entry name" value="ThiS/MoaD-like"/>
</dbReference>
<comment type="similarity">
    <text evidence="2">Belongs to the MoaD family.</text>
</comment>
<evidence type="ECO:0000313" key="5">
    <source>
        <dbReference type="Proteomes" id="UP000318681"/>
    </source>
</evidence>
<protein>
    <recommendedName>
        <fullName evidence="3">Molybdopterin synthase sulfur carrier subunit</fullName>
    </recommendedName>
</protein>
<dbReference type="AlphaFoldDB" id="A0A558R272"/>
<sequence>MAIEMLYFAWVREAIGRDGERVDVPADVTTIADLLDRLAAGSDDHARAFADRARLRAALDQEFVSLAVPIGQARELAIFPPVTGG</sequence>
<dbReference type="Proteomes" id="UP000318681">
    <property type="component" value="Unassembled WGS sequence"/>
</dbReference>
<dbReference type="PANTHER" id="PTHR33359">
    <property type="entry name" value="MOLYBDOPTERIN SYNTHASE SULFUR CARRIER SUBUNIT"/>
    <property type="match status" value="1"/>
</dbReference>
<evidence type="ECO:0000256" key="2">
    <source>
        <dbReference type="ARBA" id="ARBA00024200"/>
    </source>
</evidence>